<evidence type="ECO:0000256" key="1">
    <source>
        <dbReference type="SAM" id="MobiDB-lite"/>
    </source>
</evidence>
<gene>
    <name evidence="2" type="ORF">MONAX_5E025212</name>
</gene>
<feature type="region of interest" description="Disordered" evidence="1">
    <location>
        <begin position="1"/>
        <end position="52"/>
    </location>
</feature>
<dbReference type="AlphaFoldDB" id="A0A5E4CDZ4"/>
<reference evidence="2" key="1">
    <citation type="submission" date="2019-04" db="EMBL/GenBank/DDBJ databases">
        <authorList>
            <person name="Alioto T."/>
            <person name="Alioto T."/>
        </authorList>
    </citation>
    <scope>NUCLEOTIDE SEQUENCE [LARGE SCALE GENOMIC DNA]</scope>
</reference>
<feature type="non-terminal residue" evidence="2">
    <location>
        <position position="52"/>
    </location>
</feature>
<dbReference type="Proteomes" id="UP000335636">
    <property type="component" value="Unassembled WGS sequence"/>
</dbReference>
<keyword evidence="3" id="KW-1185">Reference proteome</keyword>
<organism evidence="2 3">
    <name type="scientific">Marmota monax</name>
    <name type="common">Woodchuck</name>
    <dbReference type="NCBI Taxonomy" id="9995"/>
    <lineage>
        <taxon>Eukaryota</taxon>
        <taxon>Metazoa</taxon>
        <taxon>Chordata</taxon>
        <taxon>Craniata</taxon>
        <taxon>Vertebrata</taxon>
        <taxon>Euteleostomi</taxon>
        <taxon>Mammalia</taxon>
        <taxon>Eutheria</taxon>
        <taxon>Euarchontoglires</taxon>
        <taxon>Glires</taxon>
        <taxon>Rodentia</taxon>
        <taxon>Sciuromorpha</taxon>
        <taxon>Sciuridae</taxon>
        <taxon>Xerinae</taxon>
        <taxon>Marmotini</taxon>
        <taxon>Marmota</taxon>
    </lineage>
</organism>
<feature type="non-terminal residue" evidence="2">
    <location>
        <position position="1"/>
    </location>
</feature>
<name>A0A5E4CDZ4_MARMO</name>
<sequence length="52" mass="5726">HQTKLWPQHKVTPAPSTSPNTRCRKTDGSHLGKPLSPSICGRSYQRGSVVDQ</sequence>
<accession>A0A5E4CDZ4</accession>
<comment type="caution">
    <text evidence="2">The sequence shown here is derived from an EMBL/GenBank/DDBJ whole genome shotgun (WGS) entry which is preliminary data.</text>
</comment>
<evidence type="ECO:0000313" key="2">
    <source>
        <dbReference type="EMBL" id="VTJ79072.1"/>
    </source>
</evidence>
<dbReference type="EMBL" id="CABDUW010001148">
    <property type="protein sequence ID" value="VTJ79072.1"/>
    <property type="molecule type" value="Genomic_DNA"/>
</dbReference>
<proteinExistence type="predicted"/>
<evidence type="ECO:0000313" key="3">
    <source>
        <dbReference type="Proteomes" id="UP000335636"/>
    </source>
</evidence>
<protein>
    <submittedName>
        <fullName evidence="2">Uncharacterized protein</fullName>
    </submittedName>
</protein>